<dbReference type="Proteomes" id="UP000232631">
    <property type="component" value="Chromosome"/>
</dbReference>
<feature type="transmembrane region" description="Helical" evidence="8">
    <location>
        <begin position="73"/>
        <end position="99"/>
    </location>
</feature>
<keyword evidence="6 8" id="KW-0472">Membrane</keyword>
<evidence type="ECO:0000256" key="3">
    <source>
        <dbReference type="ARBA" id="ARBA00022692"/>
    </source>
</evidence>
<protein>
    <submittedName>
        <fullName evidence="11">Calcium-gated potassium channel mthK</fullName>
    </submittedName>
</protein>
<evidence type="ECO:0000256" key="1">
    <source>
        <dbReference type="ARBA" id="ARBA00004651"/>
    </source>
</evidence>
<dbReference type="Gene3D" id="3.40.50.720">
    <property type="entry name" value="NAD(P)-binding Rossmann-like Domain"/>
    <property type="match status" value="1"/>
</dbReference>
<keyword evidence="4 8" id="KW-1133">Transmembrane helix</keyword>
<evidence type="ECO:0000259" key="10">
    <source>
        <dbReference type="PROSITE" id="PS51202"/>
    </source>
</evidence>
<dbReference type="Gene3D" id="1.10.287.70">
    <property type="match status" value="1"/>
</dbReference>
<keyword evidence="5" id="KW-0406">Ion transport</keyword>
<proteinExistence type="predicted"/>
<dbReference type="InterPro" id="IPR036291">
    <property type="entry name" value="NAD(P)-bd_dom_sf"/>
</dbReference>
<dbReference type="SUPFAM" id="SSF81324">
    <property type="entry name" value="Voltage-gated potassium channels"/>
    <property type="match status" value="1"/>
</dbReference>
<dbReference type="Pfam" id="PF07885">
    <property type="entry name" value="Ion_trans_2"/>
    <property type="match status" value="1"/>
</dbReference>
<dbReference type="RefSeq" id="WP_100909531.1">
    <property type="nucleotide sequence ID" value="NZ_CP017768.1"/>
</dbReference>
<dbReference type="GO" id="GO:0005886">
    <property type="term" value="C:plasma membrane"/>
    <property type="evidence" value="ECO:0007669"/>
    <property type="project" value="UniProtKB-SubCell"/>
</dbReference>
<feature type="domain" description="RCK C-terminal" evidence="10">
    <location>
        <begin position="253"/>
        <end position="337"/>
    </location>
</feature>
<sequence>MFVLLRVLRKSIPLVAKQRLTWILILVLCIIAYGTLGFHFIEGQPWTVSFYWTFVTIGTVGYGDYSPKTTLGMFFTISLIILGIGTFALAIESLVNLIFKRQQMKFMGLINVERSKHVVICGWTESTVECIKEIGKESEVFVLDEDEEVRKNALKNGANFVHGDPTRIKDLEKANVKGAQAVIVDMDSDSKTIHCILSVRKLDQDVRVVAEAQRYENIEQIKLAGANQVISPFVISGRLMYKSIDDGYEAMFVQDVLAEHTSREMREVKISSESQFNGLSLLEADIHERTGIVVVGVGRDGDLVIDPPRNYTLETGDVVLGIGKVEEFEKLENMKVT</sequence>
<dbReference type="InterPro" id="IPR050721">
    <property type="entry name" value="Trk_Ktr_HKT_K-transport"/>
</dbReference>
<dbReference type="InterPro" id="IPR036721">
    <property type="entry name" value="RCK_C_sf"/>
</dbReference>
<comment type="subcellular location">
    <subcellularLocation>
        <location evidence="1">Cell membrane</location>
        <topology evidence="1">Multi-pass membrane protein</topology>
    </subcellularLocation>
</comment>
<dbReference type="PANTHER" id="PTHR43833">
    <property type="entry name" value="POTASSIUM CHANNEL PROTEIN 2-RELATED-RELATED"/>
    <property type="match status" value="1"/>
</dbReference>
<dbReference type="AlphaFoldDB" id="A0A2H4VSC6"/>
<dbReference type="Gene3D" id="1.20.5.870">
    <property type="entry name" value="Voltage-gated potassium channel"/>
    <property type="match status" value="1"/>
</dbReference>
<evidence type="ECO:0000256" key="6">
    <source>
        <dbReference type="ARBA" id="ARBA00023136"/>
    </source>
</evidence>
<keyword evidence="2" id="KW-0813">Transport</keyword>
<feature type="domain" description="RCK N-terminal" evidence="9">
    <location>
        <begin position="115"/>
        <end position="231"/>
    </location>
</feature>
<dbReference type="Gene3D" id="3.30.70.1450">
    <property type="entry name" value="Regulator of K+ conductance, C-terminal domain"/>
    <property type="match status" value="1"/>
</dbReference>
<gene>
    <name evidence="11" type="ORF">BK009_10125</name>
</gene>
<accession>A0A2H4VSC6</accession>
<feature type="transmembrane region" description="Helical" evidence="8">
    <location>
        <begin position="20"/>
        <end position="41"/>
    </location>
</feature>
<dbReference type="InterPro" id="IPR003148">
    <property type="entry name" value="RCK_N"/>
</dbReference>
<evidence type="ECO:0000313" key="11">
    <source>
        <dbReference type="EMBL" id="AUB61001.1"/>
    </source>
</evidence>
<dbReference type="GeneID" id="35126854"/>
<dbReference type="SUPFAM" id="SSF116726">
    <property type="entry name" value="TrkA C-terminal domain-like"/>
    <property type="match status" value="1"/>
</dbReference>
<dbReference type="Pfam" id="PF02080">
    <property type="entry name" value="TrkA_C"/>
    <property type="match status" value="1"/>
</dbReference>
<dbReference type="EMBL" id="CP017768">
    <property type="protein sequence ID" value="AUB61001.1"/>
    <property type="molecule type" value="Genomic_DNA"/>
</dbReference>
<dbReference type="PROSITE" id="PS51201">
    <property type="entry name" value="RCK_N"/>
    <property type="match status" value="1"/>
</dbReference>
<reference evidence="11 12" key="1">
    <citation type="submission" date="2016-10" db="EMBL/GenBank/DDBJ databases">
        <title>Comparative genomics between deep and shallow subseafloor isolates.</title>
        <authorList>
            <person name="Ishii S."/>
            <person name="Miller J.R."/>
            <person name="Sutton G."/>
            <person name="Suzuki S."/>
            <person name="Methe B."/>
            <person name="Inagaki F."/>
            <person name="Imachi H."/>
        </authorList>
    </citation>
    <scope>NUCLEOTIDE SEQUENCE [LARGE SCALE GENOMIC DNA]</scope>
    <source>
        <strain evidence="11 12">A8p</strain>
    </source>
</reference>
<dbReference type="Pfam" id="PF02254">
    <property type="entry name" value="TrkA_N"/>
    <property type="match status" value="1"/>
</dbReference>
<evidence type="ECO:0000256" key="8">
    <source>
        <dbReference type="SAM" id="Phobius"/>
    </source>
</evidence>
<evidence type="ECO:0000259" key="9">
    <source>
        <dbReference type="PROSITE" id="PS51201"/>
    </source>
</evidence>
<dbReference type="PROSITE" id="PS51202">
    <property type="entry name" value="RCK_C"/>
    <property type="match status" value="1"/>
</dbReference>
<dbReference type="InterPro" id="IPR003280">
    <property type="entry name" value="2pore_dom_K_chnl"/>
</dbReference>
<organism evidence="11 12">
    <name type="scientific">Methanobacterium subterraneum</name>
    <dbReference type="NCBI Taxonomy" id="59277"/>
    <lineage>
        <taxon>Archaea</taxon>
        <taxon>Methanobacteriati</taxon>
        <taxon>Methanobacteriota</taxon>
        <taxon>Methanomada group</taxon>
        <taxon>Methanobacteria</taxon>
        <taxon>Methanobacteriales</taxon>
        <taxon>Methanobacteriaceae</taxon>
        <taxon>Methanobacterium</taxon>
    </lineage>
</organism>
<dbReference type="KEGG" id="msub:BK009_10125"/>
<keyword evidence="12" id="KW-1185">Reference proteome</keyword>
<evidence type="ECO:0000256" key="5">
    <source>
        <dbReference type="ARBA" id="ARBA00023065"/>
    </source>
</evidence>
<name>A0A2H4VSC6_9EURY</name>
<dbReference type="InterPro" id="IPR006037">
    <property type="entry name" value="RCK_C"/>
</dbReference>
<evidence type="ECO:0000256" key="2">
    <source>
        <dbReference type="ARBA" id="ARBA00022448"/>
    </source>
</evidence>
<dbReference type="PRINTS" id="PR01333">
    <property type="entry name" value="2POREKCHANEL"/>
</dbReference>
<dbReference type="InterPro" id="IPR013099">
    <property type="entry name" value="K_chnl_dom"/>
</dbReference>
<dbReference type="PANTHER" id="PTHR43833:SF9">
    <property type="entry name" value="POTASSIUM CHANNEL PROTEIN YUGO-RELATED"/>
    <property type="match status" value="1"/>
</dbReference>
<keyword evidence="3 8" id="KW-0812">Transmembrane</keyword>
<dbReference type="SUPFAM" id="SSF51735">
    <property type="entry name" value="NAD(P)-binding Rossmann-fold domains"/>
    <property type="match status" value="1"/>
</dbReference>
<keyword evidence="7 11" id="KW-0407">Ion channel</keyword>
<evidence type="ECO:0000256" key="4">
    <source>
        <dbReference type="ARBA" id="ARBA00022989"/>
    </source>
</evidence>
<evidence type="ECO:0000313" key="12">
    <source>
        <dbReference type="Proteomes" id="UP000232631"/>
    </source>
</evidence>
<dbReference type="GO" id="GO:0005267">
    <property type="term" value="F:potassium channel activity"/>
    <property type="evidence" value="ECO:0007669"/>
    <property type="project" value="InterPro"/>
</dbReference>
<evidence type="ECO:0000256" key="7">
    <source>
        <dbReference type="ARBA" id="ARBA00023303"/>
    </source>
</evidence>